<accession>A0A024FWS0</accession>
<dbReference type="InterPro" id="IPR009011">
    <property type="entry name" value="Man6P_isomerase_rcpt-bd_dom_sf"/>
</dbReference>
<feature type="signal peptide" evidence="7">
    <location>
        <begin position="1"/>
        <end position="15"/>
    </location>
</feature>
<feature type="chain" id="PRO_5012949312" description="Glucosidase 2 subunit beta" evidence="7">
    <location>
        <begin position="16"/>
        <end position="466"/>
    </location>
</feature>
<dbReference type="InterPro" id="IPR039794">
    <property type="entry name" value="Gtb1-like"/>
</dbReference>
<proteinExistence type="predicted"/>
<dbReference type="InterPro" id="IPR028146">
    <property type="entry name" value="PRKCSH_N"/>
</dbReference>
<keyword evidence="4" id="KW-1015">Disulfide bond</keyword>
<dbReference type="GO" id="GO:0017177">
    <property type="term" value="C:glucosidase II complex"/>
    <property type="evidence" value="ECO:0007669"/>
    <property type="project" value="TreeGrafter"/>
</dbReference>
<sequence length="466" mass="52812">MLHLARLTFIRLILCLPIFKATKSSLQVRGFDPDLLIQFEQGELFVCDQGVRRLEHTRVNDDYCDCEDGSDEPGTSACSHTAATFYCGNAGYIHQLISTSLVNDNVCDCCDGSDEVLLKCSNECGRYMEEFQTMKSKAYEIYDAGAKARNEIVTQGVSKRNADEKEKETLEDQRASNLVLVDQLNNRKLLEEELQEKERAEKVEGSQQDVIAKLGLLELDAEKLAVLLVELLTLKVSNEANHEKLILENIRDQRNLLGLTDIPLQREFGKHKDTETSTKSENSGRTGTDLEEVVDSPFEKLLNQIKSSHAFVREETKLAQEKHQAALDELKQLEKRIYILEQSLNANYGPQSVLYSLRDYCIEASPSHYNYKICLFGQAYQNSVSLGVMDSVNVEDDSLMQLSFTNGEHCWNGPQRSIVVTLECNPTMELLEVEEPSVCVYKAKLKSPIACDAYHLQRLKRQFQEI</sequence>
<feature type="region of interest" description="Disordered" evidence="6">
    <location>
        <begin position="268"/>
        <end position="289"/>
    </location>
</feature>
<gene>
    <name evidence="9" type="ORF">BN9_131070</name>
</gene>
<reference evidence="9 10" key="1">
    <citation type="submission" date="2012-05" db="EMBL/GenBank/DDBJ databases">
        <title>Recombination and specialization in a pathogen metapopulation.</title>
        <authorList>
            <person name="Gardiner A."/>
            <person name="Kemen E."/>
            <person name="Schultz-Larsen T."/>
            <person name="MacLean D."/>
            <person name="Van Oosterhout C."/>
            <person name="Jones J.D.G."/>
        </authorList>
    </citation>
    <scope>NUCLEOTIDE SEQUENCE [LARGE SCALE GENOMIC DNA]</scope>
    <source>
        <strain evidence="9 10">Ac Nc2</strain>
    </source>
</reference>
<dbReference type="Gene3D" id="2.70.130.10">
    <property type="entry name" value="Mannose-6-phosphate receptor binding domain"/>
    <property type="match status" value="1"/>
</dbReference>
<keyword evidence="2 7" id="KW-0732">Signal</keyword>
<evidence type="ECO:0000256" key="6">
    <source>
        <dbReference type="SAM" id="MobiDB-lite"/>
    </source>
</evidence>
<name>A0A024FWS0_9STRA</name>
<feature type="compositionally biased region" description="Basic and acidic residues" evidence="6">
    <location>
        <begin position="268"/>
        <end position="278"/>
    </location>
</feature>
<evidence type="ECO:0000256" key="5">
    <source>
        <dbReference type="SAM" id="Coils"/>
    </source>
</evidence>
<evidence type="ECO:0000256" key="3">
    <source>
        <dbReference type="ARBA" id="ARBA00022824"/>
    </source>
</evidence>
<dbReference type="STRING" id="65357.A0A024FWS0"/>
<keyword evidence="5" id="KW-0175">Coiled coil</keyword>
<evidence type="ECO:0000256" key="4">
    <source>
        <dbReference type="ARBA" id="ARBA00023157"/>
    </source>
</evidence>
<organism evidence="9 10">
    <name type="scientific">Albugo candida</name>
    <dbReference type="NCBI Taxonomy" id="65357"/>
    <lineage>
        <taxon>Eukaryota</taxon>
        <taxon>Sar</taxon>
        <taxon>Stramenopiles</taxon>
        <taxon>Oomycota</taxon>
        <taxon>Peronosporomycetes</taxon>
        <taxon>Albuginales</taxon>
        <taxon>Albuginaceae</taxon>
        <taxon>Albugo</taxon>
    </lineage>
</organism>
<dbReference type="PROSITE" id="PS51914">
    <property type="entry name" value="MRH"/>
    <property type="match status" value="1"/>
</dbReference>
<dbReference type="PANTHER" id="PTHR12630">
    <property type="entry name" value="N-LINKED OLIGOSACCHARIDE PROCESSING"/>
    <property type="match status" value="1"/>
</dbReference>
<feature type="domain" description="MRH" evidence="8">
    <location>
        <begin position="359"/>
        <end position="453"/>
    </location>
</feature>
<dbReference type="InterPro" id="IPR044865">
    <property type="entry name" value="MRH_dom"/>
</dbReference>
<dbReference type="OrthoDB" id="28322at2759"/>
<dbReference type="InterPro" id="IPR036607">
    <property type="entry name" value="PRKCSH"/>
</dbReference>
<dbReference type="EMBL" id="CAIX01001211">
    <property type="protein sequence ID" value="CCI11550.1"/>
    <property type="molecule type" value="Genomic_DNA"/>
</dbReference>
<evidence type="ECO:0000313" key="9">
    <source>
        <dbReference type="EMBL" id="CCI11550.1"/>
    </source>
</evidence>
<comment type="caution">
    <text evidence="9">The sequence shown here is derived from an EMBL/GenBank/DDBJ whole genome shotgun (WGS) entry which is preliminary data.</text>
</comment>
<keyword evidence="3" id="KW-0256">Endoplasmic reticulum</keyword>
<dbReference type="Pfam" id="PF12999">
    <property type="entry name" value="PRKCSH-like"/>
    <property type="match status" value="1"/>
</dbReference>
<protein>
    <recommendedName>
        <fullName evidence="1">Glucosidase 2 subunit beta</fullName>
    </recommendedName>
</protein>
<dbReference type="GO" id="GO:0006491">
    <property type="term" value="P:N-glycan processing"/>
    <property type="evidence" value="ECO:0007669"/>
    <property type="project" value="TreeGrafter"/>
</dbReference>
<evidence type="ECO:0000259" key="8">
    <source>
        <dbReference type="PROSITE" id="PS51914"/>
    </source>
</evidence>
<dbReference type="AlphaFoldDB" id="A0A024FWS0"/>
<dbReference type="Pfam" id="PF13015">
    <property type="entry name" value="PRKCSH_1"/>
    <property type="match status" value="1"/>
</dbReference>
<dbReference type="Proteomes" id="UP000053237">
    <property type="component" value="Unassembled WGS sequence"/>
</dbReference>
<dbReference type="InParanoid" id="A0A024FWS0"/>
<evidence type="ECO:0000256" key="2">
    <source>
        <dbReference type="ARBA" id="ARBA00022729"/>
    </source>
</evidence>
<dbReference type="SUPFAM" id="SSF50911">
    <property type="entry name" value="Mannose 6-phosphate receptor domain"/>
    <property type="match status" value="1"/>
</dbReference>
<evidence type="ECO:0000256" key="1">
    <source>
        <dbReference type="ARBA" id="ARBA00022387"/>
    </source>
</evidence>
<evidence type="ECO:0000256" key="7">
    <source>
        <dbReference type="SAM" id="SignalP"/>
    </source>
</evidence>
<feature type="coiled-coil region" evidence="5">
    <location>
        <begin position="313"/>
        <end position="343"/>
    </location>
</feature>
<evidence type="ECO:0000313" key="10">
    <source>
        <dbReference type="Proteomes" id="UP000053237"/>
    </source>
</evidence>
<keyword evidence="10" id="KW-1185">Reference proteome</keyword>
<dbReference type="PANTHER" id="PTHR12630:SF1">
    <property type="entry name" value="GLUCOSIDASE 2 SUBUNIT BETA"/>
    <property type="match status" value="1"/>
</dbReference>